<comment type="cofactor">
    <cofactor evidence="1">
        <name>FAD</name>
        <dbReference type="ChEBI" id="CHEBI:57692"/>
    </cofactor>
</comment>
<dbReference type="EMBL" id="HBUE01068893">
    <property type="protein sequence ID" value="CAG6471916.1"/>
    <property type="molecule type" value="Transcribed_RNA"/>
</dbReference>
<evidence type="ECO:0000256" key="1">
    <source>
        <dbReference type="RuleBase" id="RU364054"/>
    </source>
</evidence>
<keyword evidence="1" id="KW-0285">Flavoprotein</keyword>
<name>A0A8D8B9V6_CULPI</name>
<sequence>MAFLRSVARCNSLVSRKVSSTPSHASRVQLGDVLEACSRQQPQFASLSQLLAGGRLHQRRFRSVATAAATSGSSHAAASRQQNDPNTPQRDPLDVGFNDPNAAFKSKTTFELIRAYFVYVLCSSEFLVENNMKLMKLAQTILGEKLFTLIMKYTFYGHFVAGEDQVKIVPTLERS</sequence>
<protein>
    <recommendedName>
        <fullName evidence="1">Proline dehydrogenase</fullName>
        <ecNumber evidence="1">1.5.5.2</ecNumber>
    </recommendedName>
</protein>
<keyword evidence="1" id="KW-0560">Oxidoreductase</keyword>
<comment type="similarity">
    <text evidence="1">Belongs to the proline oxidase family.</text>
</comment>
<reference evidence="3" key="1">
    <citation type="submission" date="2021-05" db="EMBL/GenBank/DDBJ databases">
        <authorList>
            <person name="Alioto T."/>
            <person name="Alioto T."/>
            <person name="Gomez Garrido J."/>
        </authorList>
    </citation>
    <scope>NUCLEOTIDE SEQUENCE</scope>
</reference>
<feature type="region of interest" description="Disordered" evidence="2">
    <location>
        <begin position="71"/>
        <end position="96"/>
    </location>
</feature>
<keyword evidence="1" id="KW-0642">Proline metabolism</keyword>
<comment type="function">
    <text evidence="1">Converts proline to delta-1-pyrroline-5-carboxylate.</text>
</comment>
<accession>A0A8D8B9V6</accession>
<dbReference type="GO" id="GO:0071949">
    <property type="term" value="F:FAD binding"/>
    <property type="evidence" value="ECO:0007669"/>
    <property type="project" value="TreeGrafter"/>
</dbReference>
<dbReference type="InterPro" id="IPR015659">
    <property type="entry name" value="Proline_oxidase"/>
</dbReference>
<dbReference type="PANTHER" id="PTHR13914">
    <property type="entry name" value="PROLINE OXIDASE"/>
    <property type="match status" value="1"/>
</dbReference>
<evidence type="ECO:0000256" key="2">
    <source>
        <dbReference type="SAM" id="MobiDB-lite"/>
    </source>
</evidence>
<organism evidence="3">
    <name type="scientific">Culex pipiens</name>
    <name type="common">House mosquito</name>
    <dbReference type="NCBI Taxonomy" id="7175"/>
    <lineage>
        <taxon>Eukaryota</taxon>
        <taxon>Metazoa</taxon>
        <taxon>Ecdysozoa</taxon>
        <taxon>Arthropoda</taxon>
        <taxon>Hexapoda</taxon>
        <taxon>Insecta</taxon>
        <taxon>Pterygota</taxon>
        <taxon>Neoptera</taxon>
        <taxon>Endopterygota</taxon>
        <taxon>Diptera</taxon>
        <taxon>Nematocera</taxon>
        <taxon>Culicoidea</taxon>
        <taxon>Culicidae</taxon>
        <taxon>Culicinae</taxon>
        <taxon>Culicini</taxon>
        <taxon>Culex</taxon>
        <taxon>Culex</taxon>
    </lineage>
</organism>
<dbReference type="PANTHER" id="PTHR13914:SF0">
    <property type="entry name" value="PROLINE DEHYDROGENASE 1, MITOCHONDRIAL"/>
    <property type="match status" value="1"/>
</dbReference>
<dbReference type="GO" id="GO:0005739">
    <property type="term" value="C:mitochondrion"/>
    <property type="evidence" value="ECO:0007669"/>
    <property type="project" value="TreeGrafter"/>
</dbReference>
<evidence type="ECO:0000313" key="3">
    <source>
        <dbReference type="EMBL" id="CAG6471916.1"/>
    </source>
</evidence>
<dbReference type="AlphaFoldDB" id="A0A8D8B9V6"/>
<dbReference type="EC" id="1.5.5.2" evidence="1"/>
<dbReference type="EMBL" id="HBUE01068896">
    <property type="protein sequence ID" value="CAG6471919.1"/>
    <property type="molecule type" value="Transcribed_RNA"/>
</dbReference>
<dbReference type="GO" id="GO:0010133">
    <property type="term" value="P:L-proline catabolic process to L-glutamate"/>
    <property type="evidence" value="ECO:0007669"/>
    <property type="project" value="TreeGrafter"/>
</dbReference>
<dbReference type="GO" id="GO:0004657">
    <property type="term" value="F:proline dehydrogenase activity"/>
    <property type="evidence" value="ECO:0007669"/>
    <property type="project" value="UniProtKB-EC"/>
</dbReference>
<feature type="compositionally biased region" description="Polar residues" evidence="2">
    <location>
        <begin position="80"/>
        <end position="89"/>
    </location>
</feature>
<proteinExistence type="inferred from homology"/>
<keyword evidence="1" id="KW-0274">FAD</keyword>
<comment type="catalytic activity">
    <reaction evidence="1">
        <text>L-proline + a quinone = (S)-1-pyrroline-5-carboxylate + a quinol + H(+)</text>
        <dbReference type="Rhea" id="RHEA:23784"/>
        <dbReference type="ChEBI" id="CHEBI:15378"/>
        <dbReference type="ChEBI" id="CHEBI:17388"/>
        <dbReference type="ChEBI" id="CHEBI:24646"/>
        <dbReference type="ChEBI" id="CHEBI:60039"/>
        <dbReference type="ChEBI" id="CHEBI:132124"/>
        <dbReference type="EC" id="1.5.5.2"/>
    </reaction>
</comment>